<dbReference type="Proteomes" id="UP001632038">
    <property type="component" value="Unassembled WGS sequence"/>
</dbReference>
<evidence type="ECO:0000256" key="10">
    <source>
        <dbReference type="ARBA" id="ARBA00034074"/>
    </source>
</evidence>
<evidence type="ECO:0000256" key="3">
    <source>
        <dbReference type="ARBA" id="ARBA00012736"/>
    </source>
</evidence>
<dbReference type="GO" id="GO:0004650">
    <property type="term" value="F:polygalacturonase activity"/>
    <property type="evidence" value="ECO:0007669"/>
    <property type="project" value="UniProtKB-EC"/>
</dbReference>
<dbReference type="InterPro" id="IPR011050">
    <property type="entry name" value="Pectin_lyase_fold/virulence"/>
</dbReference>
<dbReference type="EC" id="3.2.1.15" evidence="3"/>
<evidence type="ECO:0000256" key="1">
    <source>
        <dbReference type="ARBA" id="ARBA00004191"/>
    </source>
</evidence>
<dbReference type="Gene3D" id="2.160.20.10">
    <property type="entry name" value="Single-stranded right-handed beta-helix, Pectin lyase-like"/>
    <property type="match status" value="1"/>
</dbReference>
<accession>A0ABD3C6Y0</accession>
<dbReference type="FunFam" id="2.160.20.10:FF:000028">
    <property type="entry name" value="Polygalacturonase QRT2"/>
    <property type="match status" value="1"/>
</dbReference>
<keyword evidence="8 13" id="KW-0326">Glycosidase</keyword>
<dbReference type="InterPro" id="IPR012334">
    <property type="entry name" value="Pectin_lyas_fold"/>
</dbReference>
<name>A0ABD3C6Y0_9LAMI</name>
<keyword evidence="16" id="KW-1185">Reference proteome</keyword>
<organism evidence="15 16">
    <name type="scientific">Castilleja foliolosa</name>
    <dbReference type="NCBI Taxonomy" id="1961234"/>
    <lineage>
        <taxon>Eukaryota</taxon>
        <taxon>Viridiplantae</taxon>
        <taxon>Streptophyta</taxon>
        <taxon>Embryophyta</taxon>
        <taxon>Tracheophyta</taxon>
        <taxon>Spermatophyta</taxon>
        <taxon>Magnoliopsida</taxon>
        <taxon>eudicotyledons</taxon>
        <taxon>Gunneridae</taxon>
        <taxon>Pentapetalae</taxon>
        <taxon>asterids</taxon>
        <taxon>lamiids</taxon>
        <taxon>Lamiales</taxon>
        <taxon>Orobanchaceae</taxon>
        <taxon>Pedicularideae</taxon>
        <taxon>Castillejinae</taxon>
        <taxon>Castilleja</taxon>
    </lineage>
</organism>
<comment type="similarity">
    <text evidence="2 13">Belongs to the glycosyl hydrolase 28 family.</text>
</comment>
<evidence type="ECO:0000256" key="5">
    <source>
        <dbReference type="ARBA" id="ARBA00022525"/>
    </source>
</evidence>
<dbReference type="GO" id="GO:0009901">
    <property type="term" value="P:anther dehiscence"/>
    <property type="evidence" value="ECO:0007669"/>
    <property type="project" value="UniProtKB-ARBA"/>
</dbReference>
<keyword evidence="7 13" id="KW-0378">Hydrolase</keyword>
<evidence type="ECO:0000256" key="2">
    <source>
        <dbReference type="ARBA" id="ARBA00008834"/>
    </source>
</evidence>
<feature type="signal peptide" evidence="14">
    <location>
        <begin position="1"/>
        <end position="23"/>
    </location>
</feature>
<evidence type="ECO:0000256" key="6">
    <source>
        <dbReference type="ARBA" id="ARBA00022729"/>
    </source>
</evidence>
<evidence type="ECO:0000313" key="15">
    <source>
        <dbReference type="EMBL" id="KAL3625538.1"/>
    </source>
</evidence>
<comment type="subcellular location">
    <subcellularLocation>
        <location evidence="1">Secreted</location>
        <location evidence="1">Cell wall</location>
    </subcellularLocation>
</comment>
<proteinExistence type="inferred from homology"/>
<evidence type="ECO:0000256" key="7">
    <source>
        <dbReference type="ARBA" id="ARBA00022801"/>
    </source>
</evidence>
<comment type="caution">
    <text evidence="15">The sequence shown here is derived from an EMBL/GenBank/DDBJ whole genome shotgun (WGS) entry which is preliminary data.</text>
</comment>
<dbReference type="AlphaFoldDB" id="A0ABD3C6Y0"/>
<evidence type="ECO:0000256" key="11">
    <source>
        <dbReference type="ARBA" id="ARBA00083621"/>
    </source>
</evidence>
<evidence type="ECO:0000313" key="16">
    <source>
        <dbReference type="Proteomes" id="UP001632038"/>
    </source>
</evidence>
<dbReference type="PROSITE" id="PS00502">
    <property type="entry name" value="POLYGALACTURONASE"/>
    <property type="match status" value="1"/>
</dbReference>
<dbReference type="InterPro" id="IPR000743">
    <property type="entry name" value="Glyco_hydro_28"/>
</dbReference>
<evidence type="ECO:0000256" key="13">
    <source>
        <dbReference type="RuleBase" id="RU361169"/>
    </source>
</evidence>
<keyword evidence="4" id="KW-0134">Cell wall</keyword>
<evidence type="ECO:0000256" key="4">
    <source>
        <dbReference type="ARBA" id="ARBA00022512"/>
    </source>
</evidence>
<evidence type="ECO:0000256" key="12">
    <source>
        <dbReference type="PROSITE-ProRule" id="PRU10052"/>
    </source>
</evidence>
<feature type="chain" id="PRO_5044751651" description="endo-polygalacturonase" evidence="14">
    <location>
        <begin position="24"/>
        <end position="461"/>
    </location>
</feature>
<dbReference type="EMBL" id="JAVIJP010000052">
    <property type="protein sequence ID" value="KAL3625538.1"/>
    <property type="molecule type" value="Genomic_DNA"/>
</dbReference>
<evidence type="ECO:0000256" key="8">
    <source>
        <dbReference type="ARBA" id="ARBA00023295"/>
    </source>
</evidence>
<keyword evidence="9" id="KW-0961">Cell wall biogenesis/degradation</keyword>
<protein>
    <recommendedName>
        <fullName evidence="3">endo-polygalacturonase</fullName>
        <ecNumber evidence="3">3.2.1.15</ecNumber>
    </recommendedName>
    <alternativeName>
        <fullName evidence="11">Pectinase</fullName>
    </alternativeName>
</protein>
<dbReference type="PANTHER" id="PTHR31375">
    <property type="match status" value="1"/>
</dbReference>
<dbReference type="Pfam" id="PF00295">
    <property type="entry name" value="Glyco_hydro_28"/>
    <property type="match status" value="1"/>
</dbReference>
<evidence type="ECO:0000256" key="9">
    <source>
        <dbReference type="ARBA" id="ARBA00023316"/>
    </source>
</evidence>
<dbReference type="GO" id="GO:0009830">
    <property type="term" value="P:cell wall modification involved in abscission"/>
    <property type="evidence" value="ECO:0007669"/>
    <property type="project" value="UniProtKB-ARBA"/>
</dbReference>
<evidence type="ECO:0000256" key="14">
    <source>
        <dbReference type="SAM" id="SignalP"/>
    </source>
</evidence>
<dbReference type="GO" id="GO:0010047">
    <property type="term" value="P:fruit dehiscence"/>
    <property type="evidence" value="ECO:0007669"/>
    <property type="project" value="UniProtKB-ARBA"/>
</dbReference>
<keyword evidence="6 14" id="KW-0732">Signal</keyword>
<sequence length="461" mass="50831">MGVKKHFLTFLIVFVSLSKFCTNSLHDDHILYSNHSIDEEYGVDFRNYPSHFTPNFEGIYTFNNGSVINTIESLQFSDFKKLDRKLKSSVSTVDVLNFGAKGDGKTDDTKAFHKAWKKACSSSKAVTLVVPNRKSFLLKPFRFLGPCKSHVTIEISGTIIASADRSHYNKDKRHWLIIDRVKNLVVKGGGTIDGNGKIWWQNSCKINKAKPCTKAPTALTFYKCIDLVVQNLKIKNAQQMQLSFQRCKNVQASKLVVSAPDESPNTDGIHVTATQNIHISSCTIGTGDDCISIVNGSKKVRATDITCGPGHGISIGSLGSHNKEDYVSDVVVDRAKLTGTTNGVRIKTWQGGSGSASNIRFQNIQMKDVKNPIIIDQDYCDQEEPCKEQSSAVQVKDIKYRNIKGTSTSDAAINFKCSKSRPCQEIVLQNVILVGSDGDKAKAICRNVRLQSLGTVSPRCP</sequence>
<comment type="catalytic activity">
    <reaction evidence="10">
        <text>(1,4-alpha-D-galacturonosyl)n+m + H2O = (1,4-alpha-D-galacturonosyl)n + (1,4-alpha-D-galacturonosyl)m.</text>
        <dbReference type="EC" id="3.2.1.15"/>
    </reaction>
</comment>
<gene>
    <name evidence="15" type="primary">PG1_3</name>
    <name evidence="15" type="ORF">CASFOL_030992</name>
</gene>
<keyword evidence="5" id="KW-0964">Secreted</keyword>
<dbReference type="SUPFAM" id="SSF51126">
    <property type="entry name" value="Pectin lyase-like"/>
    <property type="match status" value="1"/>
</dbReference>
<feature type="active site" evidence="12">
    <location>
        <position position="311"/>
    </location>
</feature>
<reference evidence="16" key="1">
    <citation type="journal article" date="2024" name="IScience">
        <title>Strigolactones Initiate the Formation of Haustorium-like Structures in Castilleja.</title>
        <authorList>
            <person name="Buerger M."/>
            <person name="Peterson D."/>
            <person name="Chory J."/>
        </authorList>
    </citation>
    <scope>NUCLEOTIDE SEQUENCE [LARGE SCALE GENOMIC DNA]</scope>
</reference>